<evidence type="ECO:0000259" key="1">
    <source>
        <dbReference type="PROSITE" id="PS51729"/>
    </source>
</evidence>
<proteinExistence type="predicted"/>
<gene>
    <name evidence="2" type="ORF">CLV58_101423</name>
</gene>
<dbReference type="InterPro" id="IPR031165">
    <property type="entry name" value="GNAT_YJDJ"/>
</dbReference>
<dbReference type="OrthoDB" id="9793389at2"/>
<protein>
    <recommendedName>
        <fullName evidence="1">N-acetyltransferase domain-containing protein</fullName>
    </recommendedName>
</protein>
<comment type="caution">
    <text evidence="2">The sequence shown here is derived from an EMBL/GenBank/DDBJ whole genome shotgun (WGS) entry which is preliminary data.</text>
</comment>
<dbReference type="PROSITE" id="PS51729">
    <property type="entry name" value="GNAT_YJDJ"/>
    <property type="match status" value="1"/>
</dbReference>
<accession>A0A2T0TNV9</accession>
<dbReference type="EMBL" id="PVTE01000001">
    <property type="protein sequence ID" value="PRY47355.1"/>
    <property type="molecule type" value="Genomic_DNA"/>
</dbReference>
<name>A0A2T0TNV9_9BACT</name>
<dbReference type="Pfam" id="PF14542">
    <property type="entry name" value="Acetyltransf_CG"/>
    <property type="match status" value="1"/>
</dbReference>
<sequence>MSTTALTKNESTRRFELTVDDKPAFIVYEPLGDSVLALTHTEVDPALEGKGVGSKLVEETLQYIDNQGMRIVPTCPFVSAYIKRHPDWKRLLADDNAVF</sequence>
<organism evidence="2 3">
    <name type="scientific">Spirosoma oryzae</name>
    <dbReference type="NCBI Taxonomy" id="1469603"/>
    <lineage>
        <taxon>Bacteria</taxon>
        <taxon>Pseudomonadati</taxon>
        <taxon>Bacteroidota</taxon>
        <taxon>Cytophagia</taxon>
        <taxon>Cytophagales</taxon>
        <taxon>Cytophagaceae</taxon>
        <taxon>Spirosoma</taxon>
    </lineage>
</organism>
<dbReference type="AlphaFoldDB" id="A0A2T0TNV9"/>
<dbReference type="PANTHER" id="PTHR31435">
    <property type="entry name" value="PROTEIN NATD1"/>
    <property type="match status" value="1"/>
</dbReference>
<evidence type="ECO:0000313" key="2">
    <source>
        <dbReference type="EMBL" id="PRY47355.1"/>
    </source>
</evidence>
<dbReference type="InterPro" id="IPR016181">
    <property type="entry name" value="Acyl_CoA_acyltransferase"/>
</dbReference>
<dbReference type="Proteomes" id="UP000238375">
    <property type="component" value="Unassembled WGS sequence"/>
</dbReference>
<dbReference type="SUPFAM" id="SSF55729">
    <property type="entry name" value="Acyl-CoA N-acyltransferases (Nat)"/>
    <property type="match status" value="1"/>
</dbReference>
<feature type="domain" description="N-acetyltransferase" evidence="1">
    <location>
        <begin position="7"/>
        <end position="93"/>
    </location>
</feature>
<dbReference type="PANTHER" id="PTHR31435:SF10">
    <property type="entry name" value="BSR4717 PROTEIN"/>
    <property type="match status" value="1"/>
</dbReference>
<keyword evidence="3" id="KW-1185">Reference proteome</keyword>
<dbReference type="Gene3D" id="3.40.630.30">
    <property type="match status" value="1"/>
</dbReference>
<reference evidence="2 3" key="1">
    <citation type="submission" date="2018-03" db="EMBL/GenBank/DDBJ databases">
        <title>Genomic Encyclopedia of Archaeal and Bacterial Type Strains, Phase II (KMG-II): from individual species to whole genera.</title>
        <authorList>
            <person name="Goeker M."/>
        </authorList>
    </citation>
    <scope>NUCLEOTIDE SEQUENCE [LARGE SCALE GENOMIC DNA]</scope>
    <source>
        <strain evidence="2 3">DSM 28354</strain>
    </source>
</reference>
<dbReference type="InterPro" id="IPR045057">
    <property type="entry name" value="Gcn5-rel_NAT"/>
</dbReference>
<dbReference type="CDD" id="cd04301">
    <property type="entry name" value="NAT_SF"/>
    <property type="match status" value="1"/>
</dbReference>
<evidence type="ECO:0000313" key="3">
    <source>
        <dbReference type="Proteomes" id="UP000238375"/>
    </source>
</evidence>
<dbReference type="RefSeq" id="WP_106136084.1">
    <property type="nucleotide sequence ID" value="NZ_PVTE01000001.1"/>
</dbReference>